<dbReference type="Proteomes" id="UP000000844">
    <property type="component" value="Chromosome"/>
</dbReference>
<gene>
    <name evidence="8" type="ordered locus">Snas_5554</name>
</gene>
<evidence type="ECO:0000256" key="5">
    <source>
        <dbReference type="ARBA" id="ARBA00023136"/>
    </source>
</evidence>
<keyword evidence="9" id="KW-1185">Reference proteome</keyword>
<comment type="subcellular location">
    <subcellularLocation>
        <location evidence="1">Cell membrane</location>
        <topology evidence="1">Multi-pass membrane protein</topology>
    </subcellularLocation>
</comment>
<evidence type="ECO:0000259" key="7">
    <source>
        <dbReference type="Pfam" id="PF02687"/>
    </source>
</evidence>
<dbReference type="KEGG" id="sna:Snas_5554"/>
<feature type="transmembrane region" description="Helical" evidence="6">
    <location>
        <begin position="368"/>
        <end position="400"/>
    </location>
</feature>
<feature type="transmembrane region" description="Helical" evidence="6">
    <location>
        <begin position="421"/>
        <end position="443"/>
    </location>
</feature>
<evidence type="ECO:0000256" key="4">
    <source>
        <dbReference type="ARBA" id="ARBA00022989"/>
    </source>
</evidence>
<dbReference type="EMBL" id="CP001778">
    <property type="protein sequence ID" value="ADD45185.1"/>
    <property type="molecule type" value="Genomic_DNA"/>
</dbReference>
<feature type="transmembrane region" description="Helical" evidence="6">
    <location>
        <begin position="625"/>
        <end position="646"/>
    </location>
</feature>
<keyword evidence="3 6" id="KW-0812">Transmembrane</keyword>
<evidence type="ECO:0000256" key="6">
    <source>
        <dbReference type="SAM" id="Phobius"/>
    </source>
</evidence>
<dbReference type="Pfam" id="PF02687">
    <property type="entry name" value="FtsX"/>
    <property type="match status" value="1"/>
</dbReference>
<dbReference type="STRING" id="446470.Snas_5554"/>
<proteinExistence type="predicted"/>
<evidence type="ECO:0000313" key="8">
    <source>
        <dbReference type="EMBL" id="ADD45185.1"/>
    </source>
</evidence>
<feature type="transmembrane region" description="Helical" evidence="6">
    <location>
        <begin position="594"/>
        <end position="619"/>
    </location>
</feature>
<evidence type="ECO:0000256" key="3">
    <source>
        <dbReference type="ARBA" id="ARBA00022692"/>
    </source>
</evidence>
<dbReference type="GO" id="GO:0005886">
    <property type="term" value="C:plasma membrane"/>
    <property type="evidence" value="ECO:0007669"/>
    <property type="project" value="UniProtKB-SubCell"/>
</dbReference>
<reference evidence="8 9" key="1">
    <citation type="journal article" date="2009" name="Stand. Genomic Sci.">
        <title>Complete genome sequence of Stackebrandtia nassauensis type strain (LLR-40K-21).</title>
        <authorList>
            <person name="Munk C."/>
            <person name="Lapidus A."/>
            <person name="Copeland A."/>
            <person name="Jando M."/>
            <person name="Mayilraj S."/>
            <person name="Glavina Del Rio T."/>
            <person name="Nolan M."/>
            <person name="Chen F."/>
            <person name="Lucas S."/>
            <person name="Tice H."/>
            <person name="Cheng J.F."/>
            <person name="Han C."/>
            <person name="Detter J.C."/>
            <person name="Bruce D."/>
            <person name="Goodwin L."/>
            <person name="Chain P."/>
            <person name="Pitluck S."/>
            <person name="Goker M."/>
            <person name="Ovchinikova G."/>
            <person name="Pati A."/>
            <person name="Ivanova N."/>
            <person name="Mavromatis K."/>
            <person name="Chen A."/>
            <person name="Palaniappan K."/>
            <person name="Land M."/>
            <person name="Hauser L."/>
            <person name="Chang Y.J."/>
            <person name="Jeffries C.D."/>
            <person name="Bristow J."/>
            <person name="Eisen J.A."/>
            <person name="Markowitz V."/>
            <person name="Hugenholtz P."/>
            <person name="Kyrpides N.C."/>
            <person name="Klenk H.P."/>
        </authorList>
    </citation>
    <scope>NUCLEOTIDE SEQUENCE [LARGE SCALE GENOMIC DNA]</scope>
    <source>
        <strain evidence="9">DSM 44728 / CIP 108903 / NRRL B-16338 / NBRC 102104 / LLR-40K-21</strain>
    </source>
</reference>
<organism evidence="8 9">
    <name type="scientific">Stackebrandtia nassauensis (strain DSM 44728 / CIP 108903 / NRRL B-16338 / NBRC 102104 / LLR-40K-21)</name>
    <dbReference type="NCBI Taxonomy" id="446470"/>
    <lineage>
        <taxon>Bacteria</taxon>
        <taxon>Bacillati</taxon>
        <taxon>Actinomycetota</taxon>
        <taxon>Actinomycetes</taxon>
        <taxon>Glycomycetales</taxon>
        <taxon>Glycomycetaceae</taxon>
        <taxon>Stackebrandtia</taxon>
    </lineage>
</organism>
<evidence type="ECO:0000256" key="1">
    <source>
        <dbReference type="ARBA" id="ARBA00004651"/>
    </source>
</evidence>
<dbReference type="eggNOG" id="COG0577">
    <property type="taxonomic scope" value="Bacteria"/>
</dbReference>
<keyword evidence="4 6" id="KW-1133">Transmembrane helix</keyword>
<evidence type="ECO:0000313" key="9">
    <source>
        <dbReference type="Proteomes" id="UP000000844"/>
    </source>
</evidence>
<feature type="transmembrane region" description="Helical" evidence="6">
    <location>
        <begin position="341"/>
        <end position="362"/>
    </location>
</feature>
<dbReference type="RefSeq" id="WP_013020756.1">
    <property type="nucleotide sequence ID" value="NC_013947.1"/>
</dbReference>
<feature type="transmembrane region" description="Helical" evidence="6">
    <location>
        <begin position="299"/>
        <end position="320"/>
    </location>
</feature>
<keyword evidence="2" id="KW-1003">Cell membrane</keyword>
<feature type="domain" description="ABC3 transporter permease C-terminal" evidence="7">
    <location>
        <begin position="217"/>
        <end position="323"/>
    </location>
</feature>
<dbReference type="HOGENOM" id="CLU_019122_0_1_11"/>
<evidence type="ECO:0000256" key="2">
    <source>
        <dbReference type="ARBA" id="ARBA00022475"/>
    </source>
</evidence>
<feature type="transmembrane region" description="Helical" evidence="6">
    <location>
        <begin position="249"/>
        <end position="275"/>
    </location>
</feature>
<dbReference type="InterPro" id="IPR003838">
    <property type="entry name" value="ABC3_permease_C"/>
</dbReference>
<protein>
    <recommendedName>
        <fullName evidence="7">ABC3 transporter permease C-terminal domain-containing protein</fullName>
    </recommendedName>
</protein>
<sequence length="663" mass="69010">MNTFSMAWRLLRGGGRRGMLGSILTLAAVALVTALLLFSVAGNLAFAERADHTSWRLPAKEGLNPEVVGEVPDDPTAIQAVTVDNAGGEEFTHVDLAATGDGKPPIPPGMDHFPKPGEVWASPAMAALIDKLPEERLADRFPGKVTGELGDEALINDADLVVIVGHKPGDVAMTADRYGQNESPTGIVSFESNRVSDTYVAYMGLMAVATVLMAVPLLVFGGAAARLTVARRDQRLASLRLIGATPGQVVKLTVAEAMITAAIGAVAGAAIYFAATPALARIPIDGAGWRVTELMPGPLWVAATLLLVPLLVGLSAVIGLRRVVVSPLGVARRHTPPGLRAIRLLVLVVLMVAFLAMAFGMFGNLGGIGAILLLVLMGGTFLAINLVGPWVVSIIGRITAAMARRPSTLLAGRRLVDDPRSAWRTVAGVALTGFVAGFIALLAPQSIGETDHIGIEITVSDSQRQDVTTVLDKHLPDASVDEATDENEKVEYLTTKAPKGEIAVVDELRTALSAKVPNADVVVSYDEDAEGMRTFADIRTGILVVLSVSLLIAMVSAAISGASAVLDRRQTYALLHLSGTPMKTLNAARRTETLIPLTIMGGGSIATGVLLATPFISAVSLSTSGAVALGATVVLGLAGVLAASALSRPLLRSVMFNAAPRPD</sequence>
<feature type="transmembrane region" description="Helical" evidence="6">
    <location>
        <begin position="199"/>
        <end position="229"/>
    </location>
</feature>
<keyword evidence="5 6" id="KW-0472">Membrane</keyword>
<dbReference type="AlphaFoldDB" id="D3PWW1"/>
<accession>D3PWW1</accession>
<feature type="transmembrane region" description="Helical" evidence="6">
    <location>
        <begin position="542"/>
        <end position="566"/>
    </location>
</feature>
<name>D3PWW1_STANL</name>